<gene>
    <name evidence="5" type="ORF">M378DRAFT_17451</name>
</gene>
<dbReference type="Proteomes" id="UP000054549">
    <property type="component" value="Unassembled WGS sequence"/>
</dbReference>
<reference evidence="5 6" key="1">
    <citation type="submission" date="2014-04" db="EMBL/GenBank/DDBJ databases">
        <title>Evolutionary Origins and Diversification of the Mycorrhizal Mutualists.</title>
        <authorList>
            <consortium name="DOE Joint Genome Institute"/>
            <consortium name="Mycorrhizal Genomics Consortium"/>
            <person name="Kohler A."/>
            <person name="Kuo A."/>
            <person name="Nagy L.G."/>
            <person name="Floudas D."/>
            <person name="Copeland A."/>
            <person name="Barry K.W."/>
            <person name="Cichocki N."/>
            <person name="Veneault-Fourrey C."/>
            <person name="LaButti K."/>
            <person name="Lindquist E.A."/>
            <person name="Lipzen A."/>
            <person name="Lundell T."/>
            <person name="Morin E."/>
            <person name="Murat C."/>
            <person name="Riley R."/>
            <person name="Ohm R."/>
            <person name="Sun H."/>
            <person name="Tunlid A."/>
            <person name="Henrissat B."/>
            <person name="Grigoriev I.V."/>
            <person name="Hibbett D.S."/>
            <person name="Martin F."/>
        </authorList>
    </citation>
    <scope>NUCLEOTIDE SEQUENCE [LARGE SCALE GENOMIC DNA]</scope>
    <source>
        <strain evidence="5 6">Koide BX008</strain>
    </source>
</reference>
<keyword evidence="1" id="KW-0805">Transcription regulation</keyword>
<organism evidence="5 6">
    <name type="scientific">Amanita muscaria (strain Koide BX008)</name>
    <dbReference type="NCBI Taxonomy" id="946122"/>
    <lineage>
        <taxon>Eukaryota</taxon>
        <taxon>Fungi</taxon>
        <taxon>Dikarya</taxon>
        <taxon>Basidiomycota</taxon>
        <taxon>Agaricomycotina</taxon>
        <taxon>Agaricomycetes</taxon>
        <taxon>Agaricomycetidae</taxon>
        <taxon>Agaricales</taxon>
        <taxon>Pluteineae</taxon>
        <taxon>Amanitaceae</taxon>
        <taxon>Amanita</taxon>
    </lineage>
</organism>
<evidence type="ECO:0000256" key="3">
    <source>
        <dbReference type="SAM" id="Coils"/>
    </source>
</evidence>
<feature type="coiled-coil region" evidence="3">
    <location>
        <begin position="11"/>
        <end position="63"/>
    </location>
</feature>
<evidence type="ECO:0000313" key="5">
    <source>
        <dbReference type="EMBL" id="KIL56009.1"/>
    </source>
</evidence>
<feature type="domain" description="Transcriptional repressor Tup1 N-terminal" evidence="4">
    <location>
        <begin position="2"/>
        <end position="60"/>
    </location>
</feature>
<evidence type="ECO:0000313" key="6">
    <source>
        <dbReference type="Proteomes" id="UP000054549"/>
    </source>
</evidence>
<dbReference type="Pfam" id="PF08581">
    <property type="entry name" value="Tup_N"/>
    <property type="match status" value="1"/>
</dbReference>
<keyword evidence="2" id="KW-0804">Transcription</keyword>
<keyword evidence="3" id="KW-0175">Coiled coil</keyword>
<dbReference type="HOGENOM" id="CLU_2721694_0_0_1"/>
<protein>
    <recommendedName>
        <fullName evidence="4">Transcriptional repressor Tup1 N-terminal domain-containing protein</fullName>
    </recommendedName>
</protein>
<dbReference type="EMBL" id="KN818454">
    <property type="protein sequence ID" value="KIL56009.1"/>
    <property type="molecule type" value="Genomic_DNA"/>
</dbReference>
<evidence type="ECO:0000256" key="2">
    <source>
        <dbReference type="ARBA" id="ARBA00023163"/>
    </source>
</evidence>
<dbReference type="OrthoDB" id="3253044at2759"/>
<evidence type="ECO:0000259" key="4">
    <source>
        <dbReference type="Pfam" id="PF08581"/>
    </source>
</evidence>
<name>A0A0C2SPW0_AMAMK</name>
<accession>A0A0C2SPW0</accession>
<proteinExistence type="predicted"/>
<evidence type="ECO:0000256" key="1">
    <source>
        <dbReference type="ARBA" id="ARBA00023015"/>
    </source>
</evidence>
<keyword evidence="6" id="KW-1185">Reference proteome</keyword>
<sequence length="72" mass="8353">MSEMNIVRSLREELENKVAAQVSELNLIRQALYDLKSAHNKMRQQYDEEIARLRADVAQQAQVAAVQQQQKQ</sequence>
<dbReference type="InParanoid" id="A0A0C2SPW0"/>
<dbReference type="InterPro" id="IPR013890">
    <property type="entry name" value="Tscrpt_rep_Tup1_N"/>
</dbReference>
<dbReference type="Gene3D" id="1.20.5.340">
    <property type="match status" value="1"/>
</dbReference>
<dbReference type="STRING" id="946122.A0A0C2SPW0"/>
<dbReference type="AlphaFoldDB" id="A0A0C2SPW0"/>